<feature type="chain" id="PRO_5042821049" evidence="1">
    <location>
        <begin position="19"/>
        <end position="364"/>
    </location>
</feature>
<evidence type="ECO:0000256" key="1">
    <source>
        <dbReference type="SAM" id="SignalP"/>
    </source>
</evidence>
<sequence length="364" mass="39295">MKNAGYLALSVIFSSALAVPITNGTVRFNVAKLDGSRVGRSDVNILTFALALEYLETAFYTEAVEKFSAADFEDPSLYDDLVRLARDEQVHVDVLSQTLQQLRQDVPAPCQYSFPYDSPPGFITLASIIEGVGVSAYAGASTSIRNPNVLSMAAAILPVEARHDAILRLAAGIAPYASPFDVPLDFNQAWSLASQFIVPGSYPAGYAGLRLTAFPPLALVAKDNTTAGPVQAGDTITLKADMSLQKEGASLSLKADLSLSHSAKARHFEHRRHVPLHQRSHERRARRDRTVYAAFVTAMGAIVMEVEVKGNTVTTTVPEGIAGQVYVVLTTNSRNFHDRYTIAGPAIIEVEDQLTVEGSTAEEE</sequence>
<dbReference type="Pfam" id="PF13668">
    <property type="entry name" value="Ferritin_2"/>
    <property type="match status" value="1"/>
</dbReference>
<evidence type="ECO:0000313" key="3">
    <source>
        <dbReference type="Proteomes" id="UP001309876"/>
    </source>
</evidence>
<reference evidence="2 3" key="1">
    <citation type="submission" date="2023-08" db="EMBL/GenBank/DDBJ databases">
        <title>Black Yeasts Isolated from many extreme environments.</title>
        <authorList>
            <person name="Coleine C."/>
            <person name="Stajich J.E."/>
            <person name="Selbmann L."/>
        </authorList>
    </citation>
    <scope>NUCLEOTIDE SEQUENCE [LARGE SCALE GENOMIC DNA]</scope>
    <source>
        <strain evidence="2 3">CCFEE 5910</strain>
    </source>
</reference>
<dbReference type="InterPro" id="IPR039254">
    <property type="entry name" value="Rds1"/>
</dbReference>
<proteinExistence type="predicted"/>
<dbReference type="InterPro" id="IPR012347">
    <property type="entry name" value="Ferritin-like"/>
</dbReference>
<accession>A0AAN7YK13</accession>
<name>A0AAN7YK13_9EURO</name>
<organism evidence="2 3">
    <name type="scientific">Lithohypha guttulata</name>
    <dbReference type="NCBI Taxonomy" id="1690604"/>
    <lineage>
        <taxon>Eukaryota</taxon>
        <taxon>Fungi</taxon>
        <taxon>Dikarya</taxon>
        <taxon>Ascomycota</taxon>
        <taxon>Pezizomycotina</taxon>
        <taxon>Eurotiomycetes</taxon>
        <taxon>Chaetothyriomycetidae</taxon>
        <taxon>Chaetothyriales</taxon>
        <taxon>Trichomeriaceae</taxon>
        <taxon>Lithohypha</taxon>
    </lineage>
</organism>
<keyword evidence="1" id="KW-0732">Signal</keyword>
<comment type="caution">
    <text evidence="2">The sequence shown here is derived from an EMBL/GenBank/DDBJ whole genome shotgun (WGS) entry which is preliminary data.</text>
</comment>
<dbReference type="EMBL" id="JAVRRJ010000001">
    <property type="protein sequence ID" value="KAK5089926.1"/>
    <property type="molecule type" value="Genomic_DNA"/>
</dbReference>
<keyword evidence="3" id="KW-1185">Reference proteome</keyword>
<gene>
    <name evidence="2" type="ORF">LTR05_000094</name>
</gene>
<dbReference type="Proteomes" id="UP001309876">
    <property type="component" value="Unassembled WGS sequence"/>
</dbReference>
<evidence type="ECO:0000313" key="2">
    <source>
        <dbReference type="EMBL" id="KAK5089926.1"/>
    </source>
</evidence>
<dbReference type="AlphaFoldDB" id="A0AAN7YK13"/>
<dbReference type="PANTHER" id="PTHR38705">
    <property type="entry name" value="PROTEIN RDS1"/>
    <property type="match status" value="1"/>
</dbReference>
<dbReference type="InterPro" id="IPR009078">
    <property type="entry name" value="Ferritin-like_SF"/>
</dbReference>
<dbReference type="PANTHER" id="PTHR38705:SF1">
    <property type="entry name" value="PROTEIN RDS1"/>
    <property type="match status" value="1"/>
</dbReference>
<dbReference type="Gene3D" id="1.20.1260.10">
    <property type="match status" value="1"/>
</dbReference>
<dbReference type="CDD" id="cd00657">
    <property type="entry name" value="Ferritin_like"/>
    <property type="match status" value="1"/>
</dbReference>
<dbReference type="SUPFAM" id="SSF47240">
    <property type="entry name" value="Ferritin-like"/>
    <property type="match status" value="1"/>
</dbReference>
<feature type="signal peptide" evidence="1">
    <location>
        <begin position="1"/>
        <end position="18"/>
    </location>
</feature>
<protein>
    <submittedName>
        <fullName evidence="2">Uncharacterized protein</fullName>
    </submittedName>
</protein>